<evidence type="ECO:0000313" key="16">
    <source>
        <dbReference type="Proteomes" id="UP000284684"/>
    </source>
</evidence>
<evidence type="ECO:0000259" key="14">
    <source>
        <dbReference type="Pfam" id="PF01292"/>
    </source>
</evidence>
<keyword evidence="8" id="KW-0249">Electron transport</keyword>
<feature type="transmembrane region" description="Helical" evidence="13">
    <location>
        <begin position="86"/>
        <end position="107"/>
    </location>
</feature>
<dbReference type="InterPro" id="IPR052168">
    <property type="entry name" value="Cytochrome_b561_oxidase"/>
</dbReference>
<organism evidence="15 16">
    <name type="scientific">Pseudomonas brassicacearum</name>
    <dbReference type="NCBI Taxonomy" id="930166"/>
    <lineage>
        <taxon>Bacteria</taxon>
        <taxon>Pseudomonadati</taxon>
        <taxon>Pseudomonadota</taxon>
        <taxon>Gammaproteobacteria</taxon>
        <taxon>Pseudomonadales</taxon>
        <taxon>Pseudomonadaceae</taxon>
        <taxon>Pseudomonas</taxon>
    </lineage>
</organism>
<evidence type="ECO:0000256" key="6">
    <source>
        <dbReference type="ARBA" id="ARBA00022692"/>
    </source>
</evidence>
<dbReference type="Pfam" id="PF01292">
    <property type="entry name" value="Ni_hydr_CYTB"/>
    <property type="match status" value="1"/>
</dbReference>
<proteinExistence type="inferred from homology"/>
<protein>
    <recommendedName>
        <fullName evidence="14">Cytochrome b561 bacterial/Ni-hydrogenase domain-containing protein</fullName>
    </recommendedName>
</protein>
<dbReference type="Proteomes" id="UP000284684">
    <property type="component" value="Unassembled WGS sequence"/>
</dbReference>
<keyword evidence="3" id="KW-0813">Transport</keyword>
<dbReference type="InterPro" id="IPR011577">
    <property type="entry name" value="Cyt_b561_bac/Ni-Hgenase"/>
</dbReference>
<keyword evidence="4" id="KW-1003">Cell membrane</keyword>
<dbReference type="SUPFAM" id="SSF81342">
    <property type="entry name" value="Transmembrane di-heme cytochromes"/>
    <property type="match status" value="1"/>
</dbReference>
<evidence type="ECO:0000256" key="8">
    <source>
        <dbReference type="ARBA" id="ARBA00022982"/>
    </source>
</evidence>
<name>A0A423GUP7_9PSED</name>
<keyword evidence="5" id="KW-0349">Heme</keyword>
<comment type="caution">
    <text evidence="15">The sequence shown here is derived from an EMBL/GenBank/DDBJ whole genome shotgun (WGS) entry which is preliminary data.</text>
</comment>
<keyword evidence="10" id="KW-0408">Iron</keyword>
<dbReference type="AlphaFoldDB" id="A0A423GUP7"/>
<dbReference type="GO" id="GO:0046872">
    <property type="term" value="F:metal ion binding"/>
    <property type="evidence" value="ECO:0007669"/>
    <property type="project" value="UniProtKB-KW"/>
</dbReference>
<dbReference type="GO" id="GO:0020037">
    <property type="term" value="F:heme binding"/>
    <property type="evidence" value="ECO:0007669"/>
    <property type="project" value="TreeGrafter"/>
</dbReference>
<keyword evidence="7" id="KW-0479">Metal-binding</keyword>
<keyword evidence="11 13" id="KW-0472">Membrane</keyword>
<reference evidence="15 16" key="1">
    <citation type="submission" date="2016-10" db="EMBL/GenBank/DDBJ databases">
        <title>Comparative genome analysis of multiple Pseudomonas spp. focuses on biocontrol and plant growth promoting traits.</title>
        <authorList>
            <person name="Tao X.-Y."/>
            <person name="Taylor C.G."/>
        </authorList>
    </citation>
    <scope>NUCLEOTIDE SEQUENCE [LARGE SCALE GENOMIC DNA]</scope>
    <source>
        <strain evidence="15 16">37D10</strain>
    </source>
</reference>
<keyword evidence="6 13" id="KW-0812">Transmembrane</keyword>
<evidence type="ECO:0000256" key="3">
    <source>
        <dbReference type="ARBA" id="ARBA00022448"/>
    </source>
</evidence>
<evidence type="ECO:0000256" key="7">
    <source>
        <dbReference type="ARBA" id="ARBA00022723"/>
    </source>
</evidence>
<evidence type="ECO:0000256" key="13">
    <source>
        <dbReference type="SAM" id="Phobius"/>
    </source>
</evidence>
<accession>A0A423GUP7</accession>
<dbReference type="GO" id="GO:0009055">
    <property type="term" value="F:electron transfer activity"/>
    <property type="evidence" value="ECO:0007669"/>
    <property type="project" value="InterPro"/>
</dbReference>
<feature type="transmembrane region" description="Helical" evidence="13">
    <location>
        <begin position="127"/>
        <end position="155"/>
    </location>
</feature>
<feature type="domain" description="Cytochrome b561 bacterial/Ni-hydrogenase" evidence="14">
    <location>
        <begin position="6"/>
        <end position="168"/>
    </location>
</feature>
<evidence type="ECO:0000256" key="5">
    <source>
        <dbReference type="ARBA" id="ARBA00022617"/>
    </source>
</evidence>
<dbReference type="GO" id="GO:0022904">
    <property type="term" value="P:respiratory electron transport chain"/>
    <property type="evidence" value="ECO:0007669"/>
    <property type="project" value="InterPro"/>
</dbReference>
<evidence type="ECO:0000256" key="10">
    <source>
        <dbReference type="ARBA" id="ARBA00023004"/>
    </source>
</evidence>
<evidence type="ECO:0000313" key="15">
    <source>
        <dbReference type="EMBL" id="RON01188.1"/>
    </source>
</evidence>
<dbReference type="EMBL" id="MOBI01000009">
    <property type="protein sequence ID" value="RON01188.1"/>
    <property type="molecule type" value="Genomic_DNA"/>
</dbReference>
<gene>
    <name evidence="15" type="ORF">BK658_08465</name>
</gene>
<sequence>MRNSSYSGWQKFLHWLSAVIIIWALGSGFYVSLFETSLVLKEWVAFVNVSLTTVFLPFFALRVFLHWRHGRHENTQQYSPVELFVLFMHRLIYLVTGVVMVTGFLMMDRAINVFDVLLIPQPLTNAYLIVLFFKIHIVACVLLALLVALHVAAVIKHEASGRRVLKLMSFRR</sequence>
<evidence type="ECO:0000256" key="9">
    <source>
        <dbReference type="ARBA" id="ARBA00022989"/>
    </source>
</evidence>
<evidence type="ECO:0000256" key="1">
    <source>
        <dbReference type="ARBA" id="ARBA00001970"/>
    </source>
</evidence>
<dbReference type="PANTHER" id="PTHR30529">
    <property type="entry name" value="CYTOCHROME B561"/>
    <property type="match status" value="1"/>
</dbReference>
<comment type="similarity">
    <text evidence="12">Belongs to the cytochrome b561 family.</text>
</comment>
<comment type="cofactor">
    <cofactor evidence="1">
        <name>heme b</name>
        <dbReference type="ChEBI" id="CHEBI:60344"/>
    </cofactor>
</comment>
<dbReference type="InterPro" id="IPR016174">
    <property type="entry name" value="Di-haem_cyt_TM"/>
</dbReference>
<evidence type="ECO:0000256" key="11">
    <source>
        <dbReference type="ARBA" id="ARBA00023136"/>
    </source>
</evidence>
<feature type="transmembrane region" description="Helical" evidence="13">
    <location>
        <begin position="43"/>
        <end position="65"/>
    </location>
</feature>
<dbReference type="GO" id="GO:0005886">
    <property type="term" value="C:plasma membrane"/>
    <property type="evidence" value="ECO:0007669"/>
    <property type="project" value="UniProtKB-SubCell"/>
</dbReference>
<keyword evidence="9 13" id="KW-1133">Transmembrane helix</keyword>
<dbReference type="RefSeq" id="WP_123581984.1">
    <property type="nucleotide sequence ID" value="NZ_MOBI01000009.1"/>
</dbReference>
<evidence type="ECO:0000256" key="2">
    <source>
        <dbReference type="ARBA" id="ARBA00004651"/>
    </source>
</evidence>
<comment type="subcellular location">
    <subcellularLocation>
        <location evidence="2">Cell membrane</location>
        <topology evidence="2">Multi-pass membrane protein</topology>
    </subcellularLocation>
</comment>
<evidence type="ECO:0000256" key="4">
    <source>
        <dbReference type="ARBA" id="ARBA00022475"/>
    </source>
</evidence>
<feature type="transmembrane region" description="Helical" evidence="13">
    <location>
        <begin position="12"/>
        <end position="31"/>
    </location>
</feature>
<dbReference type="PANTHER" id="PTHR30529:SF1">
    <property type="entry name" value="CYTOCHROME B561 HOMOLOG 2"/>
    <property type="match status" value="1"/>
</dbReference>
<evidence type="ECO:0000256" key="12">
    <source>
        <dbReference type="ARBA" id="ARBA00037975"/>
    </source>
</evidence>